<dbReference type="AlphaFoldDB" id="A0A2P6V5P8"/>
<accession>A0A2P6V5P8</accession>
<dbReference type="PANTHER" id="PTHR21530:SF15">
    <property type="entry name" value="TRAB FAMILY PROTEIN"/>
    <property type="match status" value="1"/>
</dbReference>
<dbReference type="PANTHER" id="PTHR21530">
    <property type="entry name" value="PHEROMONE SHUTDOWN PROTEIN"/>
    <property type="match status" value="1"/>
</dbReference>
<comment type="caution">
    <text evidence="1">The sequence shown here is derived from an EMBL/GenBank/DDBJ whole genome shotgun (WGS) entry which is preliminary data.</text>
</comment>
<name>A0A2P6V5P8_9CHLO</name>
<dbReference type="Proteomes" id="UP000239649">
    <property type="component" value="Unassembled WGS sequence"/>
</dbReference>
<evidence type="ECO:0000313" key="2">
    <source>
        <dbReference type="Proteomes" id="UP000239649"/>
    </source>
</evidence>
<evidence type="ECO:0000313" key="1">
    <source>
        <dbReference type="EMBL" id="PSC69397.1"/>
    </source>
</evidence>
<dbReference type="InterPro" id="IPR046345">
    <property type="entry name" value="TraB_PrgY-like"/>
</dbReference>
<gene>
    <name evidence="1" type="ORF">C2E20_7137</name>
</gene>
<sequence length="412" mass="43734">MHSAGLRAAPASAPASRCAAGAPAAARLPLAPPRAVALDRAAEEQAPEGHVRLAAPEGGASIHLFGVCHGGSEPEIAEFIMRELPEVVVVETSLNSAHGWAHGNTISRQDCLTFAHGAAPGSHEHRARMFAQYGVQLADMAHPLGSHLWHDLSQGGHALYNEQLVYVAAFAVNAQLVFGDRPKQITYSRMLWLPSIVDLDQAYGAMSASNYKGLAGGGHGSPGELATSASATEAVLLGERDAVMLSALHHASLRCGSGGSVVGVVGASHLTGMQDLWDSGDWRGLMAQGLLQAPHGPRLPESAEETGVRRALLDGVIRLSCRVDVQQDVRRVLGPVHPESHEAYTLAHELYGCTRMLLAALDRDQLAEVCQGWNCDMYQVLEPVRAVRPVNGGPGYDKALVLDLRTLNFEIA</sequence>
<proteinExistence type="predicted"/>
<organism evidence="1 2">
    <name type="scientific">Micractinium conductrix</name>
    <dbReference type="NCBI Taxonomy" id="554055"/>
    <lineage>
        <taxon>Eukaryota</taxon>
        <taxon>Viridiplantae</taxon>
        <taxon>Chlorophyta</taxon>
        <taxon>core chlorophytes</taxon>
        <taxon>Trebouxiophyceae</taxon>
        <taxon>Chlorellales</taxon>
        <taxon>Chlorellaceae</taxon>
        <taxon>Chlorella clade</taxon>
        <taxon>Micractinium</taxon>
    </lineage>
</organism>
<reference evidence="1 2" key="1">
    <citation type="journal article" date="2018" name="Plant J.">
        <title>Genome sequences of Chlorella sorokiniana UTEX 1602 and Micractinium conductrix SAG 241.80: implications to maltose excretion by a green alga.</title>
        <authorList>
            <person name="Arriola M.B."/>
            <person name="Velmurugan N."/>
            <person name="Zhang Y."/>
            <person name="Plunkett M.H."/>
            <person name="Hondzo H."/>
            <person name="Barney B.M."/>
        </authorList>
    </citation>
    <scope>NUCLEOTIDE SEQUENCE [LARGE SCALE GENOMIC DNA]</scope>
    <source>
        <strain evidence="1 2">SAG 241.80</strain>
    </source>
</reference>
<keyword evidence="2" id="KW-1185">Reference proteome</keyword>
<dbReference type="EMBL" id="LHPF02000027">
    <property type="protein sequence ID" value="PSC69397.1"/>
    <property type="molecule type" value="Genomic_DNA"/>
</dbReference>
<protein>
    <submittedName>
        <fullName evidence="1">TraB domain-containing -like</fullName>
    </submittedName>
</protein>
<dbReference type="OrthoDB" id="510159at2759"/>